<dbReference type="InterPro" id="IPR019557">
    <property type="entry name" value="AminoTfrase-like_pln_mobile"/>
</dbReference>
<dbReference type="Pfam" id="PF10536">
    <property type="entry name" value="PMD"/>
    <property type="match status" value="1"/>
</dbReference>
<evidence type="ECO:0000259" key="1">
    <source>
        <dbReference type="Pfam" id="PF10536"/>
    </source>
</evidence>
<accession>A0ABR0QD30</accession>
<evidence type="ECO:0000313" key="2">
    <source>
        <dbReference type="EMBL" id="KAK5837110.1"/>
    </source>
</evidence>
<name>A0ABR0QD30_GOSAR</name>
<keyword evidence="3" id="KW-1185">Reference proteome</keyword>
<reference evidence="2 3" key="1">
    <citation type="submission" date="2023-03" db="EMBL/GenBank/DDBJ databases">
        <title>WGS of Gossypium arboreum.</title>
        <authorList>
            <person name="Yu D."/>
        </authorList>
    </citation>
    <scope>NUCLEOTIDE SEQUENCE [LARGE SCALE GENOMIC DNA]</scope>
    <source>
        <tissue evidence="2">Leaf</tissue>
    </source>
</reference>
<dbReference type="PANTHER" id="PTHR46033">
    <property type="entry name" value="PROTEIN MAIN-LIKE 2"/>
    <property type="match status" value="1"/>
</dbReference>
<sequence length="195" mass="22097">MASRDPHVSFAMRGVYHHSRGFALQLELPIDENVVTGVSLISRPATLCYELLGRSPSEGKFTGLRFSWLKTNFEHLPSTANEREVMQAARSYIMHLIGGVLMPDADDSMVHLMYLPLLSNLHNTRSYSWGSAVLAMLYRELYRTTDPSTIDIGDASYCRSRGHFTGCHSWHPLVINHIYFHSLIGDEFLLVIRIS</sequence>
<protein>
    <recommendedName>
        <fullName evidence="1">Aminotransferase-like plant mobile domain-containing protein</fullName>
    </recommendedName>
</protein>
<comment type="caution">
    <text evidence="2">The sequence shown here is derived from an EMBL/GenBank/DDBJ whole genome shotgun (WGS) entry which is preliminary data.</text>
</comment>
<gene>
    <name evidence="2" type="ORF">PVK06_012920</name>
</gene>
<evidence type="ECO:0000313" key="3">
    <source>
        <dbReference type="Proteomes" id="UP001358586"/>
    </source>
</evidence>
<dbReference type="InterPro" id="IPR044824">
    <property type="entry name" value="MAIN-like"/>
</dbReference>
<organism evidence="2 3">
    <name type="scientific">Gossypium arboreum</name>
    <name type="common">Tree cotton</name>
    <name type="synonym">Gossypium nanking</name>
    <dbReference type="NCBI Taxonomy" id="29729"/>
    <lineage>
        <taxon>Eukaryota</taxon>
        <taxon>Viridiplantae</taxon>
        <taxon>Streptophyta</taxon>
        <taxon>Embryophyta</taxon>
        <taxon>Tracheophyta</taxon>
        <taxon>Spermatophyta</taxon>
        <taxon>Magnoliopsida</taxon>
        <taxon>eudicotyledons</taxon>
        <taxon>Gunneridae</taxon>
        <taxon>Pentapetalae</taxon>
        <taxon>rosids</taxon>
        <taxon>malvids</taxon>
        <taxon>Malvales</taxon>
        <taxon>Malvaceae</taxon>
        <taxon>Malvoideae</taxon>
        <taxon>Gossypium</taxon>
    </lineage>
</organism>
<proteinExistence type="predicted"/>
<dbReference type="EMBL" id="JARKNE010000004">
    <property type="protein sequence ID" value="KAK5837110.1"/>
    <property type="molecule type" value="Genomic_DNA"/>
</dbReference>
<dbReference type="Proteomes" id="UP001358586">
    <property type="component" value="Chromosome 4"/>
</dbReference>
<dbReference type="PANTHER" id="PTHR46033:SF8">
    <property type="entry name" value="PROTEIN MAINTENANCE OF MERISTEMS-LIKE"/>
    <property type="match status" value="1"/>
</dbReference>
<feature type="domain" description="Aminotransferase-like plant mobile" evidence="1">
    <location>
        <begin position="33"/>
        <end position="147"/>
    </location>
</feature>